<comment type="caution">
    <text evidence="1">The sequence shown here is derived from an EMBL/GenBank/DDBJ whole genome shotgun (WGS) entry which is preliminary data.</text>
</comment>
<accession>A0A556MN17</accession>
<evidence type="ECO:0000313" key="2">
    <source>
        <dbReference type="Proteomes" id="UP000316008"/>
    </source>
</evidence>
<name>A0A556MN17_9FLAO</name>
<dbReference type="OrthoDB" id="1467790at2"/>
<sequence>MKTKSETTIQINLTDYPTTQNGLSDFRNRIRQSLGKTLYEFKTMNELTFAVLKLIHPISDDIKVLKDIEKGKVEVLKYFKILKSQESIVTNSIPGMKPAKTVDKDFNFNFYILGLRQVPNVELQELKPSVENDLILINELIQKYEEHPDVKQFKRDCQVSKKTSIPIIQFYWRCIDARQEILNYYFVGMYDWANRLSAHFMEKHTTLFMVTTIGYRPYEFNQSLYSHNFDFWKIDCSTHRLKNCNEIFAYEIPAYIELYNADKRAFYDKYFSLRDKEDIIAEITENMEILSIERKRIFKEMLQYFDRQEWLAFYSIALPQIEGLFSEMIEAESLNDSNSLTTRARSLRSSAYIDYRALDYFEYVLPAQRNKFAHGGILEDIELLAFDLITDLECVLLQFMEMENPYIKAARLVSSSQLQLVDIYSLGEFFKIILNLSPNHEKKLIDKIKVVNEKLIIPNEENFDYMFRLHSAKYDFGKKDFDDELEKQGFKKLDETNDLIKALGRKEIILEFKGEFLGFILETESFLEILELTRKYSKKYLGNNFVKRELKSYGVDEKKAMHNIKQLSLFKE</sequence>
<keyword evidence="2" id="KW-1185">Reference proteome</keyword>
<dbReference type="Proteomes" id="UP000316008">
    <property type="component" value="Unassembled WGS sequence"/>
</dbReference>
<protein>
    <submittedName>
        <fullName evidence="1">Uncharacterized protein</fullName>
    </submittedName>
</protein>
<proteinExistence type="predicted"/>
<dbReference type="RefSeq" id="WP_144334086.1">
    <property type="nucleotide sequence ID" value="NZ_VLPL01000008.1"/>
</dbReference>
<dbReference type="EMBL" id="VLPL01000008">
    <property type="protein sequence ID" value="TSJ41275.1"/>
    <property type="molecule type" value="Genomic_DNA"/>
</dbReference>
<dbReference type="AlphaFoldDB" id="A0A556MN17"/>
<reference evidence="1 2" key="1">
    <citation type="submission" date="2019-07" db="EMBL/GenBank/DDBJ databases">
        <authorList>
            <person name="Huq M.A."/>
        </authorList>
    </citation>
    <scope>NUCLEOTIDE SEQUENCE [LARGE SCALE GENOMIC DNA]</scope>
    <source>
        <strain evidence="1 2">MAH-3</strain>
    </source>
</reference>
<evidence type="ECO:0000313" key="1">
    <source>
        <dbReference type="EMBL" id="TSJ41275.1"/>
    </source>
</evidence>
<gene>
    <name evidence="1" type="ORF">FO442_15300</name>
</gene>
<organism evidence="1 2">
    <name type="scientific">Fluviicola chungangensis</name>
    <dbReference type="NCBI Taxonomy" id="2597671"/>
    <lineage>
        <taxon>Bacteria</taxon>
        <taxon>Pseudomonadati</taxon>
        <taxon>Bacteroidota</taxon>
        <taxon>Flavobacteriia</taxon>
        <taxon>Flavobacteriales</taxon>
        <taxon>Crocinitomicaceae</taxon>
        <taxon>Fluviicola</taxon>
    </lineage>
</organism>